<dbReference type="GeneID" id="92725692"/>
<keyword evidence="3" id="KW-1185">Reference proteome</keyword>
<dbReference type="Proteomes" id="UP000000813">
    <property type="component" value="Chromosome linear"/>
</dbReference>
<dbReference type="AlphaFoldDB" id="Q8U512"/>
<evidence type="ECO:0000313" key="2">
    <source>
        <dbReference type="EMBL" id="AAK88657.2"/>
    </source>
</evidence>
<sequence length="162" mass="17520">MTRSNSGLYVGTTFADTGVAGIWGGLGNVYRRNRFTDIAYIGVEYETWNHPGADYNGTVFDGNTVANVRYGFVDAYKLMWTHDGSFKAGPAERSRRINRVLYDNHFTRGTPGPVQSAGFVTMHPQNSWVNVGSTWSGFAMGNGGPKGGAVKSSSNAARPTPD</sequence>
<reference evidence="2 3" key="2">
    <citation type="journal article" date="2001" name="Science">
        <title>Genome sequence of the plant pathogen and biotechnology agent Agrobacterium tumefaciens C58.</title>
        <authorList>
            <person name="Goodner B."/>
            <person name="Hinkle G."/>
            <person name="Gattung S."/>
            <person name="Miller N."/>
            <person name="Blanchard M."/>
            <person name="Qurollo B."/>
            <person name="Goldman B.S."/>
            <person name="Cao Y."/>
            <person name="Askenazi M."/>
            <person name="Halling C."/>
            <person name="Mullin L."/>
            <person name="Houmiel K."/>
            <person name="Gordon J."/>
            <person name="Vaudin M."/>
            <person name="Iartchouk O."/>
            <person name="Epp A."/>
            <person name="Liu F."/>
            <person name="Wollam C."/>
            <person name="Allinger M."/>
            <person name="Doughty D."/>
            <person name="Scott C."/>
            <person name="Lappas C."/>
            <person name="Markelz B."/>
            <person name="Flanagan C."/>
            <person name="Crowell C."/>
            <person name="Gurson J."/>
            <person name="Lomo C."/>
            <person name="Sear C."/>
            <person name="Strub G."/>
            <person name="Cielo C."/>
            <person name="Slater S."/>
        </authorList>
    </citation>
    <scope>NUCLEOTIDE SEQUENCE [LARGE SCALE GENOMIC DNA]</scope>
    <source>
        <strain evidence="3">C58 / ATCC 33970</strain>
    </source>
</reference>
<evidence type="ECO:0000256" key="1">
    <source>
        <dbReference type="SAM" id="MobiDB-lite"/>
    </source>
</evidence>
<accession>Q8U512</accession>
<gene>
    <name evidence="2" type="ordered locus">Atu4791</name>
</gene>
<dbReference type="KEGG" id="atu:Atu4791"/>
<evidence type="ECO:0000313" key="3">
    <source>
        <dbReference type="Proteomes" id="UP000000813"/>
    </source>
</evidence>
<name>Q8U512_AGRFC</name>
<protein>
    <submittedName>
        <fullName evidence="2">Uncharacterized protein</fullName>
    </submittedName>
</protein>
<dbReference type="RefSeq" id="WP_010974165.1">
    <property type="nucleotide sequence ID" value="NC_003063.2"/>
</dbReference>
<organism evidence="2 3">
    <name type="scientific">Agrobacterium fabrum (strain C58 / ATCC 33970)</name>
    <name type="common">Agrobacterium tumefaciens (strain C58)</name>
    <dbReference type="NCBI Taxonomy" id="176299"/>
    <lineage>
        <taxon>Bacteria</taxon>
        <taxon>Pseudomonadati</taxon>
        <taxon>Pseudomonadota</taxon>
        <taxon>Alphaproteobacteria</taxon>
        <taxon>Hyphomicrobiales</taxon>
        <taxon>Rhizobiaceae</taxon>
        <taxon>Rhizobium/Agrobacterium group</taxon>
        <taxon>Agrobacterium</taxon>
        <taxon>Agrobacterium tumefaciens complex</taxon>
    </lineage>
</organism>
<feature type="compositionally biased region" description="Polar residues" evidence="1">
    <location>
        <begin position="151"/>
        <end position="162"/>
    </location>
</feature>
<dbReference type="PATRIC" id="fig|176299.10.peg.4599"/>
<dbReference type="HOGENOM" id="CLU_1631870_0_0_5"/>
<feature type="region of interest" description="Disordered" evidence="1">
    <location>
        <begin position="142"/>
        <end position="162"/>
    </location>
</feature>
<proteinExistence type="predicted"/>
<dbReference type="STRING" id="176299.Atu4791"/>
<reference evidence="2 3" key="1">
    <citation type="journal article" date="2001" name="Science">
        <title>The genome of the natural genetic engineer Agrobacterium tumefaciens C58.</title>
        <authorList>
            <person name="Wood D.W."/>
            <person name="Setubal J.C."/>
            <person name="Kaul R."/>
            <person name="Monks D.E."/>
            <person name="Kitajima J.P."/>
            <person name="Okura V.K."/>
            <person name="Zhou Y."/>
            <person name="Chen L."/>
            <person name="Wood G.E."/>
            <person name="Almeida N.F.Jr."/>
            <person name="Woo L."/>
            <person name="Chen Y."/>
            <person name="Paulsen I.T."/>
            <person name="Eisen J.A."/>
            <person name="Karp P.D."/>
            <person name="Bovee D.Sr."/>
            <person name="Chapman P."/>
            <person name="Clendenning J."/>
            <person name="Deatherage G."/>
            <person name="Gillet W."/>
            <person name="Grant C."/>
            <person name="Kutyavin T."/>
            <person name="Levy R."/>
            <person name="Li M.J."/>
            <person name="McClelland E."/>
            <person name="Palmieri A."/>
            <person name="Raymond C."/>
            <person name="Rouse G."/>
            <person name="Saenphimmachak C."/>
            <person name="Wu Z."/>
            <person name="Romero P."/>
            <person name="Gordon D."/>
            <person name="Zhang S."/>
            <person name="Yoo H."/>
            <person name="Tao Y."/>
            <person name="Biddle P."/>
            <person name="Jung M."/>
            <person name="Krespan W."/>
            <person name="Perry M."/>
            <person name="Gordon-Kamm B."/>
            <person name="Liao L."/>
            <person name="Kim S."/>
            <person name="Hendrick C."/>
            <person name="Zhao Z.Y."/>
            <person name="Dolan M."/>
            <person name="Chumley F."/>
            <person name="Tingey S.V."/>
            <person name="Tomb J.F."/>
            <person name="Gordon M.P."/>
            <person name="Olson M.V."/>
            <person name="Nester E.W."/>
        </authorList>
    </citation>
    <scope>NUCLEOTIDE SEQUENCE [LARGE SCALE GENOMIC DNA]</scope>
    <source>
        <strain evidence="3">C58 / ATCC 33970</strain>
    </source>
</reference>
<dbReference type="BioCyc" id="AGRO:ATU4791-MONOMER"/>
<dbReference type="EMBL" id="AE007870">
    <property type="protein sequence ID" value="AAK88657.2"/>
    <property type="molecule type" value="Genomic_DNA"/>
</dbReference>
<dbReference type="EnsemblBacteria" id="AAK88657">
    <property type="protein sequence ID" value="AAK88657"/>
    <property type="gene ID" value="Atu4791"/>
</dbReference>